<sequence length="47" mass="5642">MNRFVPIVNRRWMTMVRQHPWRRRKRRLAPLRLSAAWWSGDGAVAPG</sequence>
<keyword evidence="2" id="KW-1185">Reference proteome</keyword>
<reference evidence="1 2" key="1">
    <citation type="submission" date="2013-05" db="EMBL/GenBank/DDBJ databases">
        <title>Genome assembly of Chondromyces apiculatus DSM 436.</title>
        <authorList>
            <person name="Sharma G."/>
            <person name="Khatri I."/>
            <person name="Kaur C."/>
            <person name="Mayilraj S."/>
            <person name="Subramanian S."/>
        </authorList>
    </citation>
    <scope>NUCLEOTIDE SEQUENCE [LARGE SCALE GENOMIC DNA]</scope>
    <source>
        <strain evidence="1 2">DSM 436</strain>
    </source>
</reference>
<protein>
    <submittedName>
        <fullName evidence="1">Uncharacterized protein</fullName>
    </submittedName>
</protein>
<evidence type="ECO:0000313" key="2">
    <source>
        <dbReference type="Proteomes" id="UP000019678"/>
    </source>
</evidence>
<dbReference type="AlphaFoldDB" id="A0A017T1P0"/>
<gene>
    <name evidence="1" type="ORF">CAP_6104</name>
</gene>
<dbReference type="EMBL" id="ASRX01000050">
    <property type="protein sequence ID" value="EYF03128.1"/>
    <property type="molecule type" value="Genomic_DNA"/>
</dbReference>
<dbReference type="STRING" id="1192034.CAP_6104"/>
<accession>A0A017T1P0</accession>
<name>A0A017T1P0_9BACT</name>
<organism evidence="1 2">
    <name type="scientific">Chondromyces apiculatus DSM 436</name>
    <dbReference type="NCBI Taxonomy" id="1192034"/>
    <lineage>
        <taxon>Bacteria</taxon>
        <taxon>Pseudomonadati</taxon>
        <taxon>Myxococcota</taxon>
        <taxon>Polyangia</taxon>
        <taxon>Polyangiales</taxon>
        <taxon>Polyangiaceae</taxon>
        <taxon>Chondromyces</taxon>
    </lineage>
</organism>
<dbReference type="Proteomes" id="UP000019678">
    <property type="component" value="Unassembled WGS sequence"/>
</dbReference>
<proteinExistence type="predicted"/>
<comment type="caution">
    <text evidence="1">The sequence shown here is derived from an EMBL/GenBank/DDBJ whole genome shotgun (WGS) entry which is preliminary data.</text>
</comment>
<evidence type="ECO:0000313" key="1">
    <source>
        <dbReference type="EMBL" id="EYF03128.1"/>
    </source>
</evidence>